<organism evidence="1 2">
    <name type="scientific">Cylindrospermopsis raciborskii CS-506_A</name>
    <dbReference type="NCBI Taxonomy" id="2585140"/>
    <lineage>
        <taxon>Bacteria</taxon>
        <taxon>Bacillati</taxon>
        <taxon>Cyanobacteriota</taxon>
        <taxon>Cyanophyceae</taxon>
        <taxon>Nostocales</taxon>
        <taxon>Aphanizomenonaceae</taxon>
        <taxon>Cylindrospermopsis</taxon>
    </lineage>
</organism>
<dbReference type="AlphaFoldDB" id="A0A838WL93"/>
<comment type="caution">
    <text evidence="1">The sequence shown here is derived from an EMBL/GenBank/DDBJ whole genome shotgun (WGS) entry which is preliminary data.</text>
</comment>
<dbReference type="EMBL" id="VDFG01000246">
    <property type="protein sequence ID" value="MBA4464930.1"/>
    <property type="molecule type" value="Genomic_DNA"/>
</dbReference>
<accession>A0A838WL93</accession>
<dbReference type="Pfam" id="PF10387">
    <property type="entry name" value="DUF2442"/>
    <property type="match status" value="1"/>
</dbReference>
<dbReference type="InterPro" id="IPR036782">
    <property type="entry name" value="NE0471-like_N"/>
</dbReference>
<dbReference type="Gene3D" id="3.30.2020.10">
    <property type="entry name" value="NE0471-like N-terminal domain"/>
    <property type="match status" value="1"/>
</dbReference>
<proteinExistence type="predicted"/>
<evidence type="ECO:0000313" key="2">
    <source>
        <dbReference type="Proteomes" id="UP000538075"/>
    </source>
</evidence>
<sequence length="107" mass="12397">MFLHIVSAEHLDGYKIKIKFNDNRSGIVDLGDSLNGKVFKPLQNLDIFQQFEVDPQSKTIRWSNGADFAPEYLYFLAFRHLPELQAQFEKWGYLPDKVSITCELITS</sequence>
<dbReference type="SUPFAM" id="SSF143880">
    <property type="entry name" value="NE0471 N-terminal domain-like"/>
    <property type="match status" value="1"/>
</dbReference>
<dbReference type="InterPro" id="IPR018841">
    <property type="entry name" value="DUF2442"/>
</dbReference>
<name>A0A838WL93_9CYAN</name>
<dbReference type="Proteomes" id="UP000538075">
    <property type="component" value="Unassembled WGS sequence"/>
</dbReference>
<gene>
    <name evidence="1" type="ORF">FHK98_03535</name>
</gene>
<reference evidence="1 2" key="1">
    <citation type="journal article" date="2020" name="J. Appl. Phycol.">
        <title>Morphological changes and genome evolution in Raphidiopsis raciborskii CS-506 after 23 years in culture.</title>
        <authorList>
            <person name="Willis A."/>
            <person name="Bent S.J."/>
            <person name="Jameson I.D."/>
        </authorList>
    </citation>
    <scope>NUCLEOTIDE SEQUENCE [LARGE SCALE GENOMIC DNA]</scope>
    <source>
        <strain evidence="1 2">CS-506_A</strain>
    </source>
</reference>
<protein>
    <submittedName>
        <fullName evidence="1">DUF2442 domain-containing protein</fullName>
    </submittedName>
</protein>
<evidence type="ECO:0000313" key="1">
    <source>
        <dbReference type="EMBL" id="MBA4464930.1"/>
    </source>
</evidence>